<proteinExistence type="predicted"/>
<feature type="transmembrane region" description="Helical" evidence="1">
    <location>
        <begin position="187"/>
        <end position="211"/>
    </location>
</feature>
<dbReference type="Proteomes" id="UP000198345">
    <property type="component" value="Unassembled WGS sequence"/>
</dbReference>
<comment type="caution">
    <text evidence="3">The sequence shown here is derived from an EMBL/GenBank/DDBJ whole genome shotgun (WGS) entry which is preliminary data.</text>
</comment>
<dbReference type="InterPro" id="IPR002656">
    <property type="entry name" value="Acyl_transf_3_dom"/>
</dbReference>
<feature type="transmembrane region" description="Helical" evidence="1">
    <location>
        <begin position="105"/>
        <end position="128"/>
    </location>
</feature>
<sequence>MQTTTATINQDSGTSNKLFYIDNIKTLLTILVVLHHTFIAYSSSEGWYYNEPSKYLGARILMTTFVSINQSFFMGYFFLLAAYFTNASYSRKGASRFIKDRLVRLGLPILFYSFILTPFISYLVYYFAKEQHITYLEYLTRYDSWIDLGVTWFVAALLLFTLFYVAIKKIFKINFSKPIATPNSRTILLFAVALGIISFLVRIIFPVGWILEPVGFQLGHFPQYIALFIVGLLAAKNKWFDQLSERSEKLFRRSAWLCLLFFPVFLVIVLKLKSPSSWFSGGLYWQALLYAVWEQWIGISILTTLLLKGKRNWNTTSKLLTTASRNNFAVYIFHPLVIVVFTLIARNWNIDPSLKLLIVAPLILFGSFIFGSIVLLIPGVKKIL</sequence>
<feature type="transmembrane region" description="Helical" evidence="1">
    <location>
        <begin position="148"/>
        <end position="167"/>
    </location>
</feature>
<dbReference type="Pfam" id="PF01757">
    <property type="entry name" value="Acyl_transf_3"/>
    <property type="match status" value="1"/>
</dbReference>
<keyword evidence="4" id="KW-1185">Reference proteome</keyword>
<evidence type="ECO:0000313" key="3">
    <source>
        <dbReference type="EMBL" id="OXA95557.1"/>
    </source>
</evidence>
<keyword evidence="1" id="KW-0472">Membrane</keyword>
<feature type="transmembrane region" description="Helical" evidence="1">
    <location>
        <begin position="56"/>
        <end position="84"/>
    </location>
</feature>
<organism evidence="3 4">
    <name type="scientific">Flavobacterium hercynium</name>
    <dbReference type="NCBI Taxonomy" id="387094"/>
    <lineage>
        <taxon>Bacteria</taxon>
        <taxon>Pseudomonadati</taxon>
        <taxon>Bacteroidota</taxon>
        <taxon>Flavobacteriia</taxon>
        <taxon>Flavobacteriales</taxon>
        <taxon>Flavobacteriaceae</taxon>
        <taxon>Flavobacterium</taxon>
    </lineage>
</organism>
<dbReference type="AlphaFoldDB" id="A0A226HMR4"/>
<reference evidence="3 4" key="1">
    <citation type="submission" date="2016-11" db="EMBL/GenBank/DDBJ databases">
        <title>Whole genomes of Flavobacteriaceae.</title>
        <authorList>
            <person name="Stine C."/>
            <person name="Li C."/>
            <person name="Tadesse D."/>
        </authorList>
    </citation>
    <scope>NUCLEOTIDE SEQUENCE [LARGE SCALE GENOMIC DNA]</scope>
    <source>
        <strain evidence="3 4">DSM 18292</strain>
    </source>
</reference>
<feature type="transmembrane region" description="Helical" evidence="1">
    <location>
        <begin position="217"/>
        <end position="235"/>
    </location>
</feature>
<feature type="transmembrane region" description="Helical" evidence="1">
    <location>
        <begin position="354"/>
        <end position="377"/>
    </location>
</feature>
<dbReference type="OrthoDB" id="5446016at2"/>
<feature type="domain" description="Acyltransferase 3" evidence="2">
    <location>
        <begin position="20"/>
        <end position="370"/>
    </location>
</feature>
<keyword evidence="1" id="KW-1133">Transmembrane helix</keyword>
<dbReference type="PANTHER" id="PTHR36927">
    <property type="entry name" value="BLR4337 PROTEIN"/>
    <property type="match status" value="1"/>
</dbReference>
<dbReference type="GO" id="GO:0016747">
    <property type="term" value="F:acyltransferase activity, transferring groups other than amino-acyl groups"/>
    <property type="evidence" value="ECO:0007669"/>
    <property type="project" value="InterPro"/>
</dbReference>
<dbReference type="EMBL" id="MUGW01000005">
    <property type="protein sequence ID" value="OXA95557.1"/>
    <property type="molecule type" value="Genomic_DNA"/>
</dbReference>
<feature type="transmembrane region" description="Helical" evidence="1">
    <location>
        <begin position="328"/>
        <end position="348"/>
    </location>
</feature>
<evidence type="ECO:0000256" key="1">
    <source>
        <dbReference type="SAM" id="Phobius"/>
    </source>
</evidence>
<dbReference type="InterPro" id="IPR050623">
    <property type="entry name" value="Glucan_succinyl_AcylTrfase"/>
</dbReference>
<name>A0A226HMR4_9FLAO</name>
<accession>A0A226HMR4</accession>
<dbReference type="PANTHER" id="PTHR36927:SF4">
    <property type="entry name" value="BLR5718 PROTEIN"/>
    <property type="match status" value="1"/>
</dbReference>
<keyword evidence="1" id="KW-0812">Transmembrane</keyword>
<evidence type="ECO:0000313" key="4">
    <source>
        <dbReference type="Proteomes" id="UP000198345"/>
    </source>
</evidence>
<feature type="transmembrane region" description="Helical" evidence="1">
    <location>
        <begin position="255"/>
        <end position="272"/>
    </location>
</feature>
<feature type="transmembrane region" description="Helical" evidence="1">
    <location>
        <begin position="26"/>
        <end position="44"/>
    </location>
</feature>
<feature type="transmembrane region" description="Helical" evidence="1">
    <location>
        <begin position="284"/>
        <end position="307"/>
    </location>
</feature>
<evidence type="ECO:0000259" key="2">
    <source>
        <dbReference type="Pfam" id="PF01757"/>
    </source>
</evidence>
<protein>
    <recommendedName>
        <fullName evidence="2">Acyltransferase 3 domain-containing protein</fullName>
    </recommendedName>
</protein>
<dbReference type="RefSeq" id="WP_089048274.1">
    <property type="nucleotide sequence ID" value="NZ_FXTV01000007.1"/>
</dbReference>
<gene>
    <name evidence="3" type="ORF">B0A66_02525</name>
</gene>